<evidence type="ECO:0000256" key="2">
    <source>
        <dbReference type="ARBA" id="ARBA00007261"/>
    </source>
</evidence>
<evidence type="ECO:0000259" key="6">
    <source>
        <dbReference type="Pfam" id="PF05193"/>
    </source>
</evidence>
<dbReference type="InterPro" id="IPR001431">
    <property type="entry name" value="Pept_M16_Zn_BS"/>
</dbReference>
<feature type="domain" description="Peptidase M16 C-terminal" evidence="6">
    <location>
        <begin position="352"/>
        <end position="525"/>
    </location>
</feature>
<feature type="compositionally biased region" description="Low complexity" evidence="4">
    <location>
        <begin position="151"/>
        <end position="161"/>
    </location>
</feature>
<comment type="cofactor">
    <cofactor evidence="1">
        <name>Zn(2+)</name>
        <dbReference type="ChEBI" id="CHEBI:29105"/>
    </cofactor>
</comment>
<dbReference type="InterPro" id="IPR050361">
    <property type="entry name" value="MPP/UQCRC_Complex"/>
</dbReference>
<evidence type="ECO:0000256" key="1">
    <source>
        <dbReference type="ARBA" id="ARBA00001947"/>
    </source>
</evidence>
<keyword evidence="8" id="KW-1185">Reference proteome</keyword>
<feature type="region of interest" description="Disordered" evidence="4">
    <location>
        <begin position="146"/>
        <end position="175"/>
    </location>
</feature>
<gene>
    <name evidence="7" type="ORF">CA85_10100</name>
</gene>
<name>A0A5C5YG49_9BACT</name>
<dbReference type="AlphaFoldDB" id="A0A5C5YG49"/>
<dbReference type="InterPro" id="IPR007863">
    <property type="entry name" value="Peptidase_M16_C"/>
</dbReference>
<comment type="similarity">
    <text evidence="2 3">Belongs to the peptidase M16 family.</text>
</comment>
<evidence type="ECO:0000313" key="8">
    <source>
        <dbReference type="Proteomes" id="UP000318053"/>
    </source>
</evidence>
<protein>
    <submittedName>
        <fullName evidence="7">Peptidase M16 inactive domain protein</fullName>
    </submittedName>
</protein>
<dbReference type="Gene3D" id="3.30.830.10">
    <property type="entry name" value="Metalloenzyme, LuxS/M16 peptidase-like"/>
    <property type="match status" value="4"/>
</dbReference>
<sequence length="1060" mass="118333">MSKDRDHTSGEKNFDGNVLIGINLAPRYRFDVRRRADLLVGDLKGESPVTIVRLIGCVRRRFVMGVGYRHSRILPRVMAEAVVGALQLQHHDPSATQKDFKQMKRHLSPAQFWHSHDRMGRPSALRLIPVLACVWLAVMTLPCVADPPPSESSSESKPNSKTTQDDNVADSASLPKPIRSVEGISQYELDNGVQILLFPDESKEVVTVNMTVFVGSRHEGYGEAGMAHLLEHMLFKGTPSHSAIPKSLTERGARFNGTTWMDRTNYYETLPASEDNLEFAVNLEADRLVNSFIRGEDLASEMTVVRNEFERGENSPTRVLMQRMESAAYDWHNYGKSTIGNQSDIERVPVVKLREFYRKFYRPDNVMVIVAGKFDPDHALATIENAFGPLQVPSKPINETYTVEPPKDGERTVVLRRVGDVQAVGAAYHIPAGSHPDFAAVKALTVILGDEPSGRLYQAMVQSKMASRVYAMAYGFREPGLLVSIAEIPEDHSLEQARVELIEVLEDSWGENPITEAEVERAKSQILKQRDMASADTDRIAVTLSDWAAQGDWRLYFLYRDQVEALTVEHVREVAQKYLVRNNRTVGLFIPSEESERVSIPESPDLNVVLKDYRGREAVAAGESFDPDPNVIEKRVLRGDLVGGIEYALLPKKTRGGSVSLKMAIRFGTPTTLKDKMGAVELLGLLMARGTTDLSYQELQDEYTRLKADVSVYTLMGLLSVEIKTKQENLVEVIELVGDVLKTPLLDEQEFELLRQQAVTSLQQSQTEPNALAPRKVQQILSPYPKDDIRYVMTIDEEIKMYEDATIEQVRNLHAEYLGNQAGQLAVVGNFEPADVLDAVKAQLEGWTTDEPYVRIDRPAHPDVPGQTVTIETPDKSNALLYSSEQYTLSDLDPEYSALTLGNFVLGGGSLSSRLADRVRQQEGLSYGVRSGLSPRPKDERVDLTIYAITNPDNKDKLMKVIREEIDRLIADGVTQQELAAAKQAYLQAARISRTGDASLATMLLMSLFTDRTMSAVAQQEQQIRDAEIEQVNAAIKKYIDPEKLVIALAGDFSSQEEKE</sequence>
<dbReference type="PANTHER" id="PTHR11851:SF49">
    <property type="entry name" value="MITOCHONDRIAL-PROCESSING PEPTIDASE SUBUNIT ALPHA"/>
    <property type="match status" value="1"/>
</dbReference>
<dbReference type="Proteomes" id="UP000318053">
    <property type="component" value="Unassembled WGS sequence"/>
</dbReference>
<dbReference type="Pfam" id="PF05193">
    <property type="entry name" value="Peptidase_M16_C"/>
    <property type="match status" value="2"/>
</dbReference>
<feature type="domain" description="Peptidase M16 C-terminal" evidence="6">
    <location>
        <begin position="805"/>
        <end position="985"/>
    </location>
</feature>
<dbReference type="SUPFAM" id="SSF63411">
    <property type="entry name" value="LuxS/MPP-like metallohydrolase"/>
    <property type="match status" value="4"/>
</dbReference>
<comment type="caution">
    <text evidence="7">The sequence shown here is derived from an EMBL/GenBank/DDBJ whole genome shotgun (WGS) entry which is preliminary data.</text>
</comment>
<evidence type="ECO:0000259" key="5">
    <source>
        <dbReference type="Pfam" id="PF00675"/>
    </source>
</evidence>
<dbReference type="InterPro" id="IPR011765">
    <property type="entry name" value="Pept_M16_N"/>
</dbReference>
<dbReference type="Pfam" id="PF00675">
    <property type="entry name" value="Peptidase_M16"/>
    <property type="match status" value="1"/>
</dbReference>
<dbReference type="GO" id="GO:0004222">
    <property type="term" value="F:metalloendopeptidase activity"/>
    <property type="evidence" value="ECO:0007669"/>
    <property type="project" value="InterPro"/>
</dbReference>
<reference evidence="7 8" key="1">
    <citation type="submission" date="2019-02" db="EMBL/GenBank/DDBJ databases">
        <title>Deep-cultivation of Planctomycetes and their phenomic and genomic characterization uncovers novel biology.</title>
        <authorList>
            <person name="Wiegand S."/>
            <person name="Jogler M."/>
            <person name="Boedeker C."/>
            <person name="Pinto D."/>
            <person name="Vollmers J."/>
            <person name="Rivas-Marin E."/>
            <person name="Kohn T."/>
            <person name="Peeters S.H."/>
            <person name="Heuer A."/>
            <person name="Rast P."/>
            <person name="Oberbeckmann S."/>
            <person name="Bunk B."/>
            <person name="Jeske O."/>
            <person name="Meyerdierks A."/>
            <person name="Storesund J.E."/>
            <person name="Kallscheuer N."/>
            <person name="Luecker S."/>
            <person name="Lage O.M."/>
            <person name="Pohl T."/>
            <person name="Merkel B.J."/>
            <person name="Hornburger P."/>
            <person name="Mueller R.-W."/>
            <person name="Bruemmer F."/>
            <person name="Labrenz M."/>
            <person name="Spormann A.M."/>
            <person name="Op Den Camp H."/>
            <person name="Overmann J."/>
            <person name="Amann R."/>
            <person name="Jetten M.S.M."/>
            <person name="Mascher T."/>
            <person name="Medema M.H."/>
            <person name="Devos D.P."/>
            <person name="Kaster A.-K."/>
            <person name="Ovreas L."/>
            <person name="Rohde M."/>
            <person name="Galperin M.Y."/>
            <person name="Jogler C."/>
        </authorList>
    </citation>
    <scope>NUCLEOTIDE SEQUENCE [LARGE SCALE GENOMIC DNA]</scope>
    <source>
        <strain evidence="7 8">CA85</strain>
    </source>
</reference>
<dbReference type="GO" id="GO:0006508">
    <property type="term" value="P:proteolysis"/>
    <property type="evidence" value="ECO:0007669"/>
    <property type="project" value="InterPro"/>
</dbReference>
<evidence type="ECO:0000256" key="3">
    <source>
        <dbReference type="RuleBase" id="RU004447"/>
    </source>
</evidence>
<accession>A0A5C5YG49</accession>
<evidence type="ECO:0000313" key="7">
    <source>
        <dbReference type="EMBL" id="TWT74124.1"/>
    </source>
</evidence>
<dbReference type="PROSITE" id="PS00143">
    <property type="entry name" value="INSULINASE"/>
    <property type="match status" value="1"/>
</dbReference>
<dbReference type="GO" id="GO:0046872">
    <property type="term" value="F:metal ion binding"/>
    <property type="evidence" value="ECO:0007669"/>
    <property type="project" value="InterPro"/>
</dbReference>
<dbReference type="InterPro" id="IPR011249">
    <property type="entry name" value="Metalloenz_LuxS/M16"/>
</dbReference>
<proteinExistence type="inferred from homology"/>
<dbReference type="PANTHER" id="PTHR11851">
    <property type="entry name" value="METALLOPROTEASE"/>
    <property type="match status" value="1"/>
</dbReference>
<organism evidence="7 8">
    <name type="scientific">Allorhodopirellula solitaria</name>
    <dbReference type="NCBI Taxonomy" id="2527987"/>
    <lineage>
        <taxon>Bacteria</taxon>
        <taxon>Pseudomonadati</taxon>
        <taxon>Planctomycetota</taxon>
        <taxon>Planctomycetia</taxon>
        <taxon>Pirellulales</taxon>
        <taxon>Pirellulaceae</taxon>
        <taxon>Allorhodopirellula</taxon>
    </lineage>
</organism>
<dbReference type="EMBL" id="SJPK01000002">
    <property type="protein sequence ID" value="TWT74124.1"/>
    <property type="molecule type" value="Genomic_DNA"/>
</dbReference>
<evidence type="ECO:0000256" key="4">
    <source>
        <dbReference type="SAM" id="MobiDB-lite"/>
    </source>
</evidence>
<feature type="domain" description="Peptidase M16 N-terminal" evidence="5">
    <location>
        <begin position="200"/>
        <end position="340"/>
    </location>
</feature>